<sequence>MEDNSEVCPLDSIELVLENKRLGTNHFVLISVRDLHRIHDLTKVVMSNGESFYLLEDCRRIWNVISQIRLPRKDALFLEEYVDLLVDVAGYLGSNLSRNCERKNLLLWVWEALEQIVERVLRFGTRIWVIGNEPTFLRIIFSLATLYSLYKEVASEDVIKKCYDLSCKAMLIGQMSLTDSEWKESSEYCDKVENIFFSRKRQEPEQPLQLQEVETEVDEFDDLYHHHEGDDLYKVSDPFEEEMYLEALVRETIQQSIQSIAKDFAETLSLNVVTGALKMGHHATLDHFYDYMSSEDDDESSFDDFYEETAENYDHLYDDQPSEMPFDAEGAQEGAAGISSVAPHTLYDAKTEFEQRFASKVRGGTSADIPVIVAKPQNFVNEFRRQPLFNFHAILKERSRPNFGMPISLSDKKVPVVRVDSVEKKSD</sequence>
<evidence type="ECO:0000313" key="1">
    <source>
        <dbReference type="EMBL" id="TKR78253.1"/>
    </source>
</evidence>
<name>A0A4U5N7S7_STECR</name>
<dbReference type="Proteomes" id="UP000298663">
    <property type="component" value="Unassembled WGS sequence"/>
</dbReference>
<dbReference type="PANTHER" id="PTHR38624">
    <property type="entry name" value="PROTEIN CBG08397-RELATED"/>
    <property type="match status" value="1"/>
</dbReference>
<keyword evidence="2" id="KW-1185">Reference proteome</keyword>
<dbReference type="AlphaFoldDB" id="A0A4U5N7S7"/>
<reference evidence="1 2" key="2">
    <citation type="journal article" date="2019" name="G3 (Bethesda)">
        <title>Hybrid Assembly of the Genome of the Entomopathogenic Nematode Steinernema carpocapsae Identifies the X-Chromosome.</title>
        <authorList>
            <person name="Serra L."/>
            <person name="Macchietto M."/>
            <person name="Macias-Munoz A."/>
            <person name="McGill C.J."/>
            <person name="Rodriguez I.M."/>
            <person name="Rodriguez B."/>
            <person name="Murad R."/>
            <person name="Mortazavi A."/>
        </authorList>
    </citation>
    <scope>NUCLEOTIDE SEQUENCE [LARGE SCALE GENOMIC DNA]</scope>
    <source>
        <strain evidence="1 2">ALL</strain>
    </source>
</reference>
<accession>A0A4U5N7S7</accession>
<dbReference type="PANTHER" id="PTHR38624:SF1">
    <property type="entry name" value="KIF-BINDING PROTEIN"/>
    <property type="match status" value="1"/>
</dbReference>
<organism evidence="1 2">
    <name type="scientific">Steinernema carpocapsae</name>
    <name type="common">Entomopathogenic nematode</name>
    <dbReference type="NCBI Taxonomy" id="34508"/>
    <lineage>
        <taxon>Eukaryota</taxon>
        <taxon>Metazoa</taxon>
        <taxon>Ecdysozoa</taxon>
        <taxon>Nematoda</taxon>
        <taxon>Chromadorea</taxon>
        <taxon>Rhabditida</taxon>
        <taxon>Tylenchina</taxon>
        <taxon>Panagrolaimomorpha</taxon>
        <taxon>Strongyloidoidea</taxon>
        <taxon>Steinernematidae</taxon>
        <taxon>Steinernema</taxon>
    </lineage>
</organism>
<reference evidence="1 2" key="1">
    <citation type="journal article" date="2015" name="Genome Biol.">
        <title>Comparative genomics of Steinernema reveals deeply conserved gene regulatory networks.</title>
        <authorList>
            <person name="Dillman A.R."/>
            <person name="Macchietto M."/>
            <person name="Porter C.F."/>
            <person name="Rogers A."/>
            <person name="Williams B."/>
            <person name="Antoshechkin I."/>
            <person name="Lee M.M."/>
            <person name="Goodwin Z."/>
            <person name="Lu X."/>
            <person name="Lewis E.E."/>
            <person name="Goodrich-Blair H."/>
            <person name="Stock S.P."/>
            <person name="Adams B.J."/>
            <person name="Sternberg P.W."/>
            <person name="Mortazavi A."/>
        </authorList>
    </citation>
    <scope>NUCLEOTIDE SEQUENCE [LARGE SCALE GENOMIC DNA]</scope>
    <source>
        <strain evidence="1 2">ALL</strain>
    </source>
</reference>
<evidence type="ECO:0000313" key="2">
    <source>
        <dbReference type="Proteomes" id="UP000298663"/>
    </source>
</evidence>
<gene>
    <name evidence="1" type="ORF">L596_019090</name>
</gene>
<dbReference type="OrthoDB" id="5869492at2759"/>
<proteinExistence type="predicted"/>
<protein>
    <submittedName>
        <fullName evidence="1">Uncharacterized protein</fullName>
    </submittedName>
</protein>
<comment type="caution">
    <text evidence="1">The sequence shown here is derived from an EMBL/GenBank/DDBJ whole genome shotgun (WGS) entry which is preliminary data.</text>
</comment>
<dbReference type="EMBL" id="AZBU02000005">
    <property type="protein sequence ID" value="TKR78253.1"/>
    <property type="molecule type" value="Genomic_DNA"/>
</dbReference>
<dbReference type="STRING" id="34508.A0A4U5N7S7"/>